<dbReference type="Proteomes" id="UP000216998">
    <property type="component" value="Unassembled WGS sequence"/>
</dbReference>
<dbReference type="PIRSF" id="PIRSF018266">
    <property type="entry name" value="FecR"/>
    <property type="match status" value="1"/>
</dbReference>
<dbReference type="RefSeq" id="WP_094456449.1">
    <property type="nucleotide sequence ID" value="NZ_NOXU01000028.1"/>
</dbReference>
<evidence type="ECO:0000313" key="3">
    <source>
        <dbReference type="Proteomes" id="UP000216998"/>
    </source>
</evidence>
<dbReference type="OrthoDB" id="1098280at2"/>
<evidence type="ECO:0000259" key="1">
    <source>
        <dbReference type="Pfam" id="PF04773"/>
    </source>
</evidence>
<dbReference type="Gene3D" id="2.60.120.1440">
    <property type="match status" value="1"/>
</dbReference>
<dbReference type="AlphaFoldDB" id="A0A255YZG7"/>
<dbReference type="InterPro" id="IPR012373">
    <property type="entry name" value="Ferrdict_sens_TM"/>
</dbReference>
<proteinExistence type="predicted"/>
<accession>A0A255YZG7</accession>
<evidence type="ECO:0000313" key="2">
    <source>
        <dbReference type="EMBL" id="OYQ34598.1"/>
    </source>
</evidence>
<gene>
    <name evidence="2" type="ORF">CHU95_11380</name>
</gene>
<sequence length="320" mass="33919">MSGDPLMLPANQDMAKGGAYWALREVEGPALSPAEEVERAAWLAADPAHPDDLRAMRDILLDDALAVAMTRYITTEPAMRQPSRRALLGGSIAAALALSIGAPLLVHREQVDGAGWVSVPQGTIQPITLADGSQVTVNGRTELFASTLMPTRHVMLARGEAFFQVATTQVGPPFDIVCGPARIQTKAGALNLDLVEGLTEISVYEGAALVTVGEQAVRLSKGERAGVTGLKLNPPTAFDPQAGDFRSGWLVTQGLSLAQLTERLNRTAPVPVHIADPAIAGRRVAGRFKLTEPDRLLASLGKLHGFTVRHRGGVLELVTV</sequence>
<feature type="domain" description="FecR protein" evidence="1">
    <location>
        <begin position="118"/>
        <end position="208"/>
    </location>
</feature>
<organism evidence="2 3">
    <name type="scientific">Niveispirillum lacus</name>
    <dbReference type="NCBI Taxonomy" id="1981099"/>
    <lineage>
        <taxon>Bacteria</taxon>
        <taxon>Pseudomonadati</taxon>
        <taxon>Pseudomonadota</taxon>
        <taxon>Alphaproteobacteria</taxon>
        <taxon>Rhodospirillales</taxon>
        <taxon>Azospirillaceae</taxon>
        <taxon>Niveispirillum</taxon>
    </lineage>
</organism>
<dbReference type="PANTHER" id="PTHR30273:SF2">
    <property type="entry name" value="PROTEIN FECR"/>
    <property type="match status" value="1"/>
</dbReference>
<comment type="caution">
    <text evidence="2">The sequence shown here is derived from an EMBL/GenBank/DDBJ whole genome shotgun (WGS) entry which is preliminary data.</text>
</comment>
<dbReference type="Pfam" id="PF04773">
    <property type="entry name" value="FecR"/>
    <property type="match status" value="1"/>
</dbReference>
<reference evidence="2 3" key="1">
    <citation type="submission" date="2017-07" db="EMBL/GenBank/DDBJ databases">
        <title>Niveispirillum cyanobacteriorum sp. nov., isolated from cyanobacterial aggregates in a eutrophic lake.</title>
        <authorList>
            <person name="Cai H."/>
        </authorList>
    </citation>
    <scope>NUCLEOTIDE SEQUENCE [LARGE SCALE GENOMIC DNA]</scope>
    <source>
        <strain evidence="3">TH1-14</strain>
    </source>
</reference>
<dbReference type="PANTHER" id="PTHR30273">
    <property type="entry name" value="PERIPLASMIC SIGNAL SENSOR AND SIGMA FACTOR ACTIVATOR FECR-RELATED"/>
    <property type="match status" value="1"/>
</dbReference>
<dbReference type="EMBL" id="NOXU01000028">
    <property type="protein sequence ID" value="OYQ34598.1"/>
    <property type="molecule type" value="Genomic_DNA"/>
</dbReference>
<dbReference type="GO" id="GO:0016989">
    <property type="term" value="F:sigma factor antagonist activity"/>
    <property type="evidence" value="ECO:0007669"/>
    <property type="project" value="TreeGrafter"/>
</dbReference>
<name>A0A255YZG7_9PROT</name>
<dbReference type="InterPro" id="IPR006860">
    <property type="entry name" value="FecR"/>
</dbReference>
<keyword evidence="3" id="KW-1185">Reference proteome</keyword>
<protein>
    <recommendedName>
        <fullName evidence="1">FecR protein domain-containing protein</fullName>
    </recommendedName>
</protein>